<dbReference type="SUPFAM" id="SSF55120">
    <property type="entry name" value="Pseudouridine synthase"/>
    <property type="match status" value="1"/>
</dbReference>
<organism evidence="6 7">
    <name type="scientific">Mycena sanguinolenta</name>
    <dbReference type="NCBI Taxonomy" id="230812"/>
    <lineage>
        <taxon>Eukaryota</taxon>
        <taxon>Fungi</taxon>
        <taxon>Dikarya</taxon>
        <taxon>Basidiomycota</taxon>
        <taxon>Agaricomycotina</taxon>
        <taxon>Agaricomycetes</taxon>
        <taxon>Agaricomycetidae</taxon>
        <taxon>Agaricales</taxon>
        <taxon>Marasmiineae</taxon>
        <taxon>Mycenaceae</taxon>
        <taxon>Mycena</taxon>
    </lineage>
</organism>
<evidence type="ECO:0000256" key="1">
    <source>
        <dbReference type="ARBA" id="ARBA00009865"/>
    </source>
</evidence>
<comment type="similarity">
    <text evidence="1">Belongs to the glycosyl hydrolase 43 family.</text>
</comment>
<dbReference type="InterPro" id="IPR020103">
    <property type="entry name" value="PsdUridine_synth_cat_dom_sf"/>
</dbReference>
<dbReference type="InterPro" id="IPR006710">
    <property type="entry name" value="Glyco_hydro_43"/>
</dbReference>
<comment type="caution">
    <text evidence="6">The sequence shown here is derived from an EMBL/GenBank/DDBJ whole genome shotgun (WGS) entry which is preliminary data.</text>
</comment>
<evidence type="ECO:0000256" key="4">
    <source>
        <dbReference type="SAM" id="SignalP"/>
    </source>
</evidence>
<feature type="domain" description="Pseudouridine synthase RsuA/RluA-like" evidence="5">
    <location>
        <begin position="397"/>
        <end position="560"/>
    </location>
</feature>
<dbReference type="InterPro" id="IPR006145">
    <property type="entry name" value="PsdUridine_synth_RsuA/RluA"/>
</dbReference>
<sequence length="676" mass="73937">MRFPLLAVPVLSLVAQATVIVPGATWTDTSGNVIQAHGGGFLKVGSTFYWFGEDKAANSALFSAVSCYTSTDMMTWTRQNNALTPIAGTMISNANIVERPKVIFNTASSEYVMWFHSDNSDYGLAMVGVATAKTPCGPYTYLGSWNPLGAQSRDMSIFQDDDAAQTAYLLYASDNNQNFKISRLTINYLNVSAQVNELAASTLEAPGMLKRNGLYYLFASHTSGWDPNPNKWFVASSISSAFSAQADLTAEATNTFFSQNNFDMPLGTNAIYMGDRWRPTLLGSSRYIWLPMSWASGSPQLVWADVWSMNMAAGTSTIATGTTYEAEKGVISGSAVLLPSNSAFSGGEAVGFLGDGGSVTITVQGIGAAQWVSLYYANGDSTWRNTTVRVLYVDRSIIVMNKPPGLVTQLDPSTTTTEGGNLAKLLEDLKHGLELTTPPHRVHRLDKGTTGCLVLARSPNVARELSGQFRRRTVDKSYLALVRGGNKSFSEQQGQIRTFLEFPDGRASVVPEEKLRNRQNLIESKTDWELVASSPHLPLSLLRLNLLTGHKHQLRVHLAQILKTPILGDTLHSGSQPAEDIRDRLQLPDDRIFLHASQISFFRYRPVGGNKRFKIRICAPLPQDFVEICSAAGISLSDQERLGGVFKSDNGREEDFHSVSAGEIPDVNGCWIPQRE</sequence>
<dbReference type="Proteomes" id="UP000623467">
    <property type="component" value="Unassembled WGS sequence"/>
</dbReference>
<keyword evidence="2 6" id="KW-0378">Hydrolase</keyword>
<dbReference type="Pfam" id="PF00849">
    <property type="entry name" value="PseudoU_synth_2"/>
    <property type="match status" value="1"/>
</dbReference>
<protein>
    <submittedName>
        <fullName evidence="6">Glycoside hydrolase family 43 protein</fullName>
    </submittedName>
</protein>
<dbReference type="GO" id="GO:0004553">
    <property type="term" value="F:hydrolase activity, hydrolyzing O-glycosyl compounds"/>
    <property type="evidence" value="ECO:0007669"/>
    <property type="project" value="InterPro"/>
</dbReference>
<dbReference type="GO" id="GO:0005975">
    <property type="term" value="P:carbohydrate metabolic process"/>
    <property type="evidence" value="ECO:0007669"/>
    <property type="project" value="InterPro"/>
</dbReference>
<evidence type="ECO:0000256" key="2">
    <source>
        <dbReference type="ARBA" id="ARBA00022801"/>
    </source>
</evidence>
<dbReference type="InterPro" id="IPR006224">
    <property type="entry name" value="PsdUridine_synth_RluA-like_CS"/>
</dbReference>
<dbReference type="GO" id="GO:0003723">
    <property type="term" value="F:RNA binding"/>
    <property type="evidence" value="ECO:0007669"/>
    <property type="project" value="InterPro"/>
</dbReference>
<dbReference type="PANTHER" id="PTHR22925">
    <property type="entry name" value="GLYCOSYL HYDROLASE 43 FAMILY MEMBER"/>
    <property type="match status" value="1"/>
</dbReference>
<dbReference type="Gene3D" id="3.30.2350.10">
    <property type="entry name" value="Pseudouridine synthase"/>
    <property type="match status" value="1"/>
</dbReference>
<feature type="chain" id="PRO_5034308872" evidence="4">
    <location>
        <begin position="18"/>
        <end position="676"/>
    </location>
</feature>
<evidence type="ECO:0000313" key="6">
    <source>
        <dbReference type="EMBL" id="KAF7367341.1"/>
    </source>
</evidence>
<gene>
    <name evidence="6" type="ORF">MSAN_00796500</name>
</gene>
<dbReference type="Gene3D" id="2.115.10.20">
    <property type="entry name" value="Glycosyl hydrolase domain, family 43"/>
    <property type="match status" value="1"/>
</dbReference>
<dbReference type="PANTHER" id="PTHR22925:SF3">
    <property type="entry name" value="GLYCOSYL HYDROLASE FAMILY PROTEIN 43"/>
    <property type="match status" value="1"/>
</dbReference>
<evidence type="ECO:0000313" key="7">
    <source>
        <dbReference type="Proteomes" id="UP000623467"/>
    </source>
</evidence>
<dbReference type="EMBL" id="JACAZH010000005">
    <property type="protein sequence ID" value="KAF7367341.1"/>
    <property type="molecule type" value="Genomic_DNA"/>
</dbReference>
<accession>A0A8H6YZX3</accession>
<dbReference type="OrthoDB" id="9970295at2759"/>
<feature type="signal peptide" evidence="4">
    <location>
        <begin position="1"/>
        <end position="17"/>
    </location>
</feature>
<keyword evidence="7" id="KW-1185">Reference proteome</keyword>
<dbReference type="AlphaFoldDB" id="A0A8H6YZX3"/>
<dbReference type="GO" id="GO:0009982">
    <property type="term" value="F:pseudouridine synthase activity"/>
    <property type="evidence" value="ECO:0007669"/>
    <property type="project" value="InterPro"/>
</dbReference>
<dbReference type="PROSITE" id="PS01129">
    <property type="entry name" value="PSI_RLU"/>
    <property type="match status" value="1"/>
</dbReference>
<proteinExistence type="inferred from homology"/>
<keyword evidence="3" id="KW-0326">Glycosidase</keyword>
<reference evidence="6" key="1">
    <citation type="submission" date="2020-05" db="EMBL/GenBank/DDBJ databases">
        <title>Mycena genomes resolve the evolution of fungal bioluminescence.</title>
        <authorList>
            <person name="Tsai I.J."/>
        </authorList>
    </citation>
    <scope>NUCLEOTIDE SEQUENCE</scope>
    <source>
        <strain evidence="6">160909Yilan</strain>
    </source>
</reference>
<keyword evidence="4" id="KW-0732">Signal</keyword>
<dbReference type="CDD" id="cd18821">
    <property type="entry name" value="GH43_Pc3Gal43A-like"/>
    <property type="match status" value="1"/>
</dbReference>
<dbReference type="CDD" id="cd02869">
    <property type="entry name" value="PseudoU_synth_RluA_like"/>
    <property type="match status" value="1"/>
</dbReference>
<evidence type="ECO:0000256" key="3">
    <source>
        <dbReference type="ARBA" id="ARBA00023295"/>
    </source>
</evidence>
<evidence type="ECO:0000259" key="5">
    <source>
        <dbReference type="Pfam" id="PF00849"/>
    </source>
</evidence>
<name>A0A8H6YZX3_9AGAR</name>
<dbReference type="SUPFAM" id="SSF75005">
    <property type="entry name" value="Arabinanase/levansucrase/invertase"/>
    <property type="match status" value="1"/>
</dbReference>
<dbReference type="InterPro" id="IPR023296">
    <property type="entry name" value="Glyco_hydro_beta-prop_sf"/>
</dbReference>
<dbReference type="Pfam" id="PF04616">
    <property type="entry name" value="Glyco_hydro_43"/>
    <property type="match status" value="1"/>
</dbReference>
<dbReference type="GO" id="GO:0001522">
    <property type="term" value="P:pseudouridine synthesis"/>
    <property type="evidence" value="ECO:0007669"/>
    <property type="project" value="InterPro"/>
</dbReference>